<name>A0A0A9T1X0_ARUDO</name>
<reference evidence="1" key="2">
    <citation type="journal article" date="2015" name="Data Brief">
        <title>Shoot transcriptome of the giant reed, Arundo donax.</title>
        <authorList>
            <person name="Barrero R.A."/>
            <person name="Guerrero F.D."/>
            <person name="Moolhuijzen P."/>
            <person name="Goolsby J.A."/>
            <person name="Tidwell J."/>
            <person name="Bellgard S.E."/>
            <person name="Bellgard M.I."/>
        </authorList>
    </citation>
    <scope>NUCLEOTIDE SEQUENCE</scope>
    <source>
        <tissue evidence="1">Shoot tissue taken approximately 20 cm above the soil surface</tissue>
    </source>
</reference>
<evidence type="ECO:0000313" key="1">
    <source>
        <dbReference type="EMBL" id="JAD40227.1"/>
    </source>
</evidence>
<proteinExistence type="predicted"/>
<dbReference type="EMBL" id="GBRH01257668">
    <property type="protein sequence ID" value="JAD40227.1"/>
    <property type="molecule type" value="Transcribed_RNA"/>
</dbReference>
<dbReference type="AlphaFoldDB" id="A0A0A9T1X0"/>
<organism evidence="1">
    <name type="scientific">Arundo donax</name>
    <name type="common">Giant reed</name>
    <name type="synonym">Donax arundinaceus</name>
    <dbReference type="NCBI Taxonomy" id="35708"/>
    <lineage>
        <taxon>Eukaryota</taxon>
        <taxon>Viridiplantae</taxon>
        <taxon>Streptophyta</taxon>
        <taxon>Embryophyta</taxon>
        <taxon>Tracheophyta</taxon>
        <taxon>Spermatophyta</taxon>
        <taxon>Magnoliopsida</taxon>
        <taxon>Liliopsida</taxon>
        <taxon>Poales</taxon>
        <taxon>Poaceae</taxon>
        <taxon>PACMAD clade</taxon>
        <taxon>Arundinoideae</taxon>
        <taxon>Arundineae</taxon>
        <taxon>Arundo</taxon>
    </lineage>
</organism>
<accession>A0A0A9T1X0</accession>
<protein>
    <submittedName>
        <fullName evidence="1">Uncharacterized protein</fullName>
    </submittedName>
</protein>
<sequence length="47" mass="5769">MHILVFCYSKVLHFILHCEFYLKSIERRFLFCLDYRVVIRNLLYAAA</sequence>
<reference evidence="1" key="1">
    <citation type="submission" date="2014-09" db="EMBL/GenBank/DDBJ databases">
        <authorList>
            <person name="Magalhaes I.L.F."/>
            <person name="Oliveira U."/>
            <person name="Santos F.R."/>
            <person name="Vidigal T.H.D.A."/>
            <person name="Brescovit A.D."/>
            <person name="Santos A.J."/>
        </authorList>
    </citation>
    <scope>NUCLEOTIDE SEQUENCE</scope>
    <source>
        <tissue evidence="1">Shoot tissue taken approximately 20 cm above the soil surface</tissue>
    </source>
</reference>